<dbReference type="CDD" id="cd02136">
    <property type="entry name" value="PnbA_NfnB-like"/>
    <property type="match status" value="1"/>
</dbReference>
<dbReference type="InterPro" id="IPR029479">
    <property type="entry name" value="Nitroreductase"/>
</dbReference>
<proteinExistence type="inferred from homology"/>
<keyword evidence="4" id="KW-0560">Oxidoreductase</keyword>
<dbReference type="PANTHER" id="PTHR23026:SF90">
    <property type="entry name" value="IODOTYROSINE DEIODINASE 1"/>
    <property type="match status" value="1"/>
</dbReference>
<protein>
    <submittedName>
        <fullName evidence="6">Nitroreductase family protein</fullName>
    </submittedName>
</protein>
<dbReference type="Proteomes" id="UP001281761">
    <property type="component" value="Unassembled WGS sequence"/>
</dbReference>
<dbReference type="SUPFAM" id="SSF55469">
    <property type="entry name" value="FMN-dependent nitroreductase-like"/>
    <property type="match status" value="1"/>
</dbReference>
<dbReference type="Gene3D" id="3.40.109.10">
    <property type="entry name" value="NADH Oxidase"/>
    <property type="match status" value="1"/>
</dbReference>
<dbReference type="PANTHER" id="PTHR23026">
    <property type="entry name" value="NADPH NITROREDUCTASE"/>
    <property type="match status" value="1"/>
</dbReference>
<dbReference type="InterPro" id="IPR050627">
    <property type="entry name" value="Nitroreductase/BluB"/>
</dbReference>
<comment type="similarity">
    <text evidence="1">Belongs to the nitroreductase family.</text>
</comment>
<gene>
    <name evidence="6" type="ORF">BLNAU_8976</name>
</gene>
<dbReference type="Pfam" id="PF00881">
    <property type="entry name" value="Nitroreductase"/>
    <property type="match status" value="1"/>
</dbReference>
<dbReference type="InterPro" id="IPR000415">
    <property type="entry name" value="Nitroreductase-like"/>
</dbReference>
<keyword evidence="7" id="KW-1185">Reference proteome</keyword>
<sequence length="185" mass="20897">MTELDELISSRSSCRKFLDTPVPRDLLEKLISAAQRAPSARNQQPWHFYVVNNKELTTKIGKQAQVRLLEHEPKMAERAETFKVSNILFYDAPTVIFCTCNKKAISTRYLDMGLAIENILLMAERLGLGCVPVGWIVGHGKDIVDAELKIPEDEELVLAIPVGYKDTSVDGGRRDRKENIVTWID</sequence>
<evidence type="ECO:0000256" key="3">
    <source>
        <dbReference type="ARBA" id="ARBA00022643"/>
    </source>
</evidence>
<organism evidence="6 7">
    <name type="scientific">Blattamonas nauphoetae</name>
    <dbReference type="NCBI Taxonomy" id="2049346"/>
    <lineage>
        <taxon>Eukaryota</taxon>
        <taxon>Metamonada</taxon>
        <taxon>Preaxostyla</taxon>
        <taxon>Oxymonadida</taxon>
        <taxon>Blattamonas</taxon>
    </lineage>
</organism>
<comment type="caution">
    <text evidence="6">The sequence shown here is derived from an EMBL/GenBank/DDBJ whole genome shotgun (WGS) entry which is preliminary data.</text>
</comment>
<evidence type="ECO:0000256" key="2">
    <source>
        <dbReference type="ARBA" id="ARBA00022630"/>
    </source>
</evidence>
<evidence type="ECO:0000256" key="1">
    <source>
        <dbReference type="ARBA" id="ARBA00007118"/>
    </source>
</evidence>
<dbReference type="EMBL" id="JARBJD010000060">
    <property type="protein sequence ID" value="KAK2956000.1"/>
    <property type="molecule type" value="Genomic_DNA"/>
</dbReference>
<name>A0ABQ9XX12_9EUKA</name>
<evidence type="ECO:0000313" key="6">
    <source>
        <dbReference type="EMBL" id="KAK2956000.1"/>
    </source>
</evidence>
<evidence type="ECO:0000256" key="4">
    <source>
        <dbReference type="ARBA" id="ARBA00023002"/>
    </source>
</evidence>
<accession>A0ABQ9XX12</accession>
<evidence type="ECO:0000259" key="5">
    <source>
        <dbReference type="Pfam" id="PF00881"/>
    </source>
</evidence>
<keyword evidence="3" id="KW-0288">FMN</keyword>
<feature type="domain" description="Nitroreductase" evidence="5">
    <location>
        <begin position="8"/>
        <end position="164"/>
    </location>
</feature>
<keyword evidence="2" id="KW-0285">Flavoprotein</keyword>
<evidence type="ECO:0000313" key="7">
    <source>
        <dbReference type="Proteomes" id="UP001281761"/>
    </source>
</evidence>
<reference evidence="6 7" key="1">
    <citation type="journal article" date="2022" name="bioRxiv">
        <title>Genomics of Preaxostyla Flagellates Illuminates Evolutionary Transitions and the Path Towards Mitochondrial Loss.</title>
        <authorList>
            <person name="Novak L.V.F."/>
            <person name="Treitli S.C."/>
            <person name="Pyrih J."/>
            <person name="Halakuc P."/>
            <person name="Pipaliya S.V."/>
            <person name="Vacek V."/>
            <person name="Brzon O."/>
            <person name="Soukal P."/>
            <person name="Eme L."/>
            <person name="Dacks J.B."/>
            <person name="Karnkowska A."/>
            <person name="Elias M."/>
            <person name="Hampl V."/>
        </authorList>
    </citation>
    <scope>NUCLEOTIDE SEQUENCE [LARGE SCALE GENOMIC DNA]</scope>
    <source>
        <strain evidence="6">NAU3</strain>
        <tissue evidence="6">Gut</tissue>
    </source>
</reference>